<dbReference type="EMBL" id="UPXZ01000004">
    <property type="protein sequence ID" value="VBB43329.1"/>
    <property type="molecule type" value="Genomic_DNA"/>
</dbReference>
<dbReference type="InterPro" id="IPR042199">
    <property type="entry name" value="AsparK_Bifunc_asparK/hSer_DH"/>
</dbReference>
<feature type="domain" description="Aspartate/glutamate/uridylate kinase" evidence="11">
    <location>
        <begin position="1"/>
        <end position="277"/>
    </location>
</feature>
<evidence type="ECO:0000256" key="8">
    <source>
        <dbReference type="PIRSR" id="PIRSR000726-1"/>
    </source>
</evidence>
<dbReference type="CDD" id="cd04890">
    <property type="entry name" value="ACT_AK-like_1"/>
    <property type="match status" value="1"/>
</dbReference>
<evidence type="ECO:0000313" key="12">
    <source>
        <dbReference type="EMBL" id="VBB43329.1"/>
    </source>
</evidence>
<keyword evidence="10" id="KW-0028">Amino-acid biosynthesis</keyword>
<dbReference type="InterPro" id="IPR001341">
    <property type="entry name" value="Asp_kinase"/>
</dbReference>
<feature type="binding site" evidence="8">
    <location>
        <begin position="5"/>
        <end position="8"/>
    </location>
    <ligand>
        <name>ATP</name>
        <dbReference type="ChEBI" id="CHEBI:30616"/>
    </ligand>
</feature>
<evidence type="ECO:0000256" key="10">
    <source>
        <dbReference type="RuleBase" id="RU004249"/>
    </source>
</evidence>
<keyword evidence="6 8" id="KW-0067">ATP-binding</keyword>
<reference evidence="12" key="1">
    <citation type="submission" date="2018-07" db="EMBL/GenBank/DDBJ databases">
        <authorList>
            <consortium name="Genoscope - CEA"/>
            <person name="William W."/>
        </authorList>
    </citation>
    <scope>NUCLEOTIDE SEQUENCE</scope>
    <source>
        <strain evidence="12">IK1</strain>
    </source>
</reference>
<comment type="pathway">
    <text evidence="10">Amino-acid biosynthesis; L-methionine biosynthesis via de novo pathway; L-homoserine from L-aspartate: step 1/3.</text>
</comment>
<comment type="pathway">
    <text evidence="1 10">Amino-acid biosynthesis; L-lysine biosynthesis via DAP pathway; (S)-tetrahydrodipicolinate from L-aspartate: step 1/4.</text>
</comment>
<feature type="binding site" evidence="8">
    <location>
        <position position="232"/>
    </location>
    <ligand>
        <name>ATP</name>
        <dbReference type="ChEBI" id="CHEBI:30616"/>
    </ligand>
</feature>
<dbReference type="SUPFAM" id="SSF53633">
    <property type="entry name" value="Carbamate kinase-like"/>
    <property type="match status" value="1"/>
</dbReference>
<protein>
    <recommendedName>
        <fullName evidence="9">Aspartokinase</fullName>
        <ecNumber evidence="9">2.7.2.4</ecNumber>
    </recommendedName>
</protein>
<dbReference type="PIRSF" id="PIRSF000726">
    <property type="entry name" value="Asp_kin"/>
    <property type="match status" value="1"/>
</dbReference>
<dbReference type="InterPro" id="IPR045865">
    <property type="entry name" value="ACT-like_dom_sf"/>
</dbReference>
<comment type="pathway">
    <text evidence="10">Amino-acid biosynthesis; L-threonine biosynthesis; L-threonine from L-aspartate: step 1/5.</text>
</comment>
<dbReference type="GO" id="GO:0009090">
    <property type="term" value="P:homoserine biosynthetic process"/>
    <property type="evidence" value="ECO:0007669"/>
    <property type="project" value="TreeGrafter"/>
</dbReference>
<feature type="binding site" evidence="8">
    <location>
        <position position="120"/>
    </location>
    <ligand>
        <name>substrate</name>
    </ligand>
</feature>
<gene>
    <name evidence="12" type="ORF">TRIP_D120028</name>
</gene>
<feature type="binding site" evidence="8">
    <location>
        <position position="42"/>
    </location>
    <ligand>
        <name>substrate</name>
    </ligand>
</feature>
<dbReference type="InterPro" id="IPR036393">
    <property type="entry name" value="AceGlu_kinase-like_sf"/>
</dbReference>
<dbReference type="PANTHER" id="PTHR21499:SF59">
    <property type="entry name" value="ASPARTOKINASE"/>
    <property type="match status" value="1"/>
</dbReference>
<keyword evidence="5 9" id="KW-0418">Kinase</keyword>
<proteinExistence type="inferred from homology"/>
<dbReference type="Gene3D" id="3.30.70.260">
    <property type="match status" value="1"/>
</dbReference>
<dbReference type="AlphaFoldDB" id="A0A653A5I8"/>
<organism evidence="12">
    <name type="scientific">uncultured Paludibacter sp</name>
    <dbReference type="NCBI Taxonomy" id="497635"/>
    <lineage>
        <taxon>Bacteria</taxon>
        <taxon>Pseudomonadati</taxon>
        <taxon>Bacteroidota</taxon>
        <taxon>Bacteroidia</taxon>
        <taxon>Bacteroidales</taxon>
        <taxon>Paludibacteraceae</taxon>
        <taxon>Paludibacter</taxon>
        <taxon>environmental samples</taxon>
    </lineage>
</organism>
<evidence type="ECO:0000256" key="5">
    <source>
        <dbReference type="ARBA" id="ARBA00022777"/>
    </source>
</evidence>
<evidence type="ECO:0000256" key="2">
    <source>
        <dbReference type="ARBA" id="ARBA00010122"/>
    </source>
</evidence>
<comment type="catalytic activity">
    <reaction evidence="7 9">
        <text>L-aspartate + ATP = 4-phospho-L-aspartate + ADP</text>
        <dbReference type="Rhea" id="RHEA:23776"/>
        <dbReference type="ChEBI" id="CHEBI:29991"/>
        <dbReference type="ChEBI" id="CHEBI:30616"/>
        <dbReference type="ChEBI" id="CHEBI:57535"/>
        <dbReference type="ChEBI" id="CHEBI:456216"/>
        <dbReference type="EC" id="2.7.2.4"/>
    </reaction>
</comment>
<dbReference type="Gene3D" id="3.40.1160.10">
    <property type="entry name" value="Acetylglutamate kinase-like"/>
    <property type="match status" value="1"/>
</dbReference>
<keyword evidence="3 9" id="KW-0808">Transferase</keyword>
<name>A0A653A5I8_9BACT</name>
<sequence>MIVYKFGGASVKSSDGIRNIVKIVSGVKENLFIVVSAMGKTTNAMEAILENFMKADRVAALEKLEEVEKYHINIIDELFQNKTAGENAVKPLFAELRDFIQNGVGDDYDRWYDQLVSYGEVISTKIVSSFLLESGIENKWLDMRQLLVTDSNFREANVNMLESEKRMKKAVNFSESNIYIGQGFIGTNMQGKPTTLGREGSDYTAAVVGNLLDAESVTIWKDVPGVLNADPRIFSHTVHIPELTYMDAVELAYSGAQIIHPKTIKPLENKQIPLFVRPFGTPTEVGSMIKSQIEKPISVPVLILRKNQVLVTLRPLDFSFVLEESLTWIFTVVEKHRLKVSMIQSSAVSISICVDNSRYLTAALDELANDFKVTYNEGLELLTIRGTNPEIVQENTKNREILLQQRTRRIGRFLMRENV</sequence>
<accession>A0A653A5I8</accession>
<evidence type="ECO:0000256" key="6">
    <source>
        <dbReference type="ARBA" id="ARBA00022840"/>
    </source>
</evidence>
<keyword evidence="4 8" id="KW-0547">Nucleotide-binding</keyword>
<comment type="similarity">
    <text evidence="2 9">Belongs to the aspartokinase family.</text>
</comment>
<evidence type="ECO:0000256" key="9">
    <source>
        <dbReference type="RuleBase" id="RU003448"/>
    </source>
</evidence>
<dbReference type="InterPro" id="IPR005260">
    <property type="entry name" value="Asp_kin_monofn"/>
</dbReference>
<dbReference type="GO" id="GO:0004072">
    <property type="term" value="F:aspartate kinase activity"/>
    <property type="evidence" value="ECO:0007669"/>
    <property type="project" value="UniProtKB-EC"/>
</dbReference>
<dbReference type="GO" id="GO:0009088">
    <property type="term" value="P:threonine biosynthetic process"/>
    <property type="evidence" value="ECO:0007669"/>
    <property type="project" value="UniProtKB-UniPathway"/>
</dbReference>
<dbReference type="EC" id="2.7.2.4" evidence="9"/>
<dbReference type="GO" id="GO:0005829">
    <property type="term" value="C:cytosol"/>
    <property type="evidence" value="ECO:0007669"/>
    <property type="project" value="TreeGrafter"/>
</dbReference>
<dbReference type="UniPathway" id="UPA00050">
    <property type="reaction ID" value="UER00461"/>
</dbReference>
<evidence type="ECO:0000256" key="4">
    <source>
        <dbReference type="ARBA" id="ARBA00022741"/>
    </source>
</evidence>
<evidence type="ECO:0000256" key="3">
    <source>
        <dbReference type="ARBA" id="ARBA00022679"/>
    </source>
</evidence>
<evidence type="ECO:0000256" key="1">
    <source>
        <dbReference type="ARBA" id="ARBA00004766"/>
    </source>
</evidence>
<dbReference type="NCBIfam" id="TIGR00657">
    <property type="entry name" value="asp_kinases"/>
    <property type="match status" value="1"/>
</dbReference>
<dbReference type="GO" id="GO:0005524">
    <property type="term" value="F:ATP binding"/>
    <property type="evidence" value="ECO:0007669"/>
    <property type="project" value="UniProtKB-KW"/>
</dbReference>
<dbReference type="UniPathway" id="UPA00051">
    <property type="reaction ID" value="UER00462"/>
</dbReference>
<dbReference type="Gene3D" id="1.20.120.1320">
    <property type="entry name" value="Aspartokinase, catalytic domain"/>
    <property type="match status" value="1"/>
</dbReference>
<evidence type="ECO:0000256" key="7">
    <source>
        <dbReference type="ARBA" id="ARBA00047872"/>
    </source>
</evidence>
<dbReference type="PANTHER" id="PTHR21499">
    <property type="entry name" value="ASPARTATE KINASE"/>
    <property type="match status" value="1"/>
</dbReference>
<evidence type="ECO:0000259" key="11">
    <source>
        <dbReference type="Pfam" id="PF00696"/>
    </source>
</evidence>
<dbReference type="SUPFAM" id="SSF55021">
    <property type="entry name" value="ACT-like"/>
    <property type="match status" value="1"/>
</dbReference>
<dbReference type="Pfam" id="PF00696">
    <property type="entry name" value="AA_kinase"/>
    <property type="match status" value="1"/>
</dbReference>
<dbReference type="UniPathway" id="UPA00034">
    <property type="reaction ID" value="UER00015"/>
</dbReference>
<dbReference type="InterPro" id="IPR001048">
    <property type="entry name" value="Asp/Glu/Uridylate_kinase"/>
</dbReference>
<dbReference type="GO" id="GO:0009089">
    <property type="term" value="P:lysine biosynthetic process via diaminopimelate"/>
    <property type="evidence" value="ECO:0007669"/>
    <property type="project" value="UniProtKB-UniPathway"/>
</dbReference>